<sequence>MPSTLPLSLHFSVLRIFASNMGGSGQWDSGFPANVRNAKPLDTPFGLEIKHLLTGEGLYTRRDGETTIRALVGYCPLYQEDLLVSSIRAVSEGSNATF</sequence>
<evidence type="ECO:0000313" key="2">
    <source>
        <dbReference type="Proteomes" id="UP000813461"/>
    </source>
</evidence>
<dbReference type="AlphaFoldDB" id="A0A8K0VTW6"/>
<accession>A0A8K0VTW6</accession>
<dbReference type="EMBL" id="JAGMVJ010000019">
    <property type="protein sequence ID" value="KAH7076290.1"/>
    <property type="molecule type" value="Genomic_DNA"/>
</dbReference>
<comment type="caution">
    <text evidence="1">The sequence shown here is derived from an EMBL/GenBank/DDBJ whole genome shotgun (WGS) entry which is preliminary data.</text>
</comment>
<organism evidence="1 2">
    <name type="scientific">Paraphoma chrysanthemicola</name>
    <dbReference type="NCBI Taxonomy" id="798071"/>
    <lineage>
        <taxon>Eukaryota</taxon>
        <taxon>Fungi</taxon>
        <taxon>Dikarya</taxon>
        <taxon>Ascomycota</taxon>
        <taxon>Pezizomycotina</taxon>
        <taxon>Dothideomycetes</taxon>
        <taxon>Pleosporomycetidae</taxon>
        <taxon>Pleosporales</taxon>
        <taxon>Pleosporineae</taxon>
        <taxon>Phaeosphaeriaceae</taxon>
        <taxon>Paraphoma</taxon>
    </lineage>
</organism>
<gene>
    <name evidence="1" type="ORF">FB567DRAFT_157664</name>
</gene>
<protein>
    <submittedName>
        <fullName evidence="1">Uncharacterized protein</fullName>
    </submittedName>
</protein>
<name>A0A8K0VTW6_9PLEO</name>
<reference evidence="1" key="1">
    <citation type="journal article" date="2021" name="Nat. Commun.">
        <title>Genetic determinants of endophytism in the Arabidopsis root mycobiome.</title>
        <authorList>
            <person name="Mesny F."/>
            <person name="Miyauchi S."/>
            <person name="Thiergart T."/>
            <person name="Pickel B."/>
            <person name="Atanasova L."/>
            <person name="Karlsson M."/>
            <person name="Huettel B."/>
            <person name="Barry K.W."/>
            <person name="Haridas S."/>
            <person name="Chen C."/>
            <person name="Bauer D."/>
            <person name="Andreopoulos W."/>
            <person name="Pangilinan J."/>
            <person name="LaButti K."/>
            <person name="Riley R."/>
            <person name="Lipzen A."/>
            <person name="Clum A."/>
            <person name="Drula E."/>
            <person name="Henrissat B."/>
            <person name="Kohler A."/>
            <person name="Grigoriev I.V."/>
            <person name="Martin F.M."/>
            <person name="Hacquard S."/>
        </authorList>
    </citation>
    <scope>NUCLEOTIDE SEQUENCE</scope>
    <source>
        <strain evidence="1">MPI-SDFR-AT-0120</strain>
    </source>
</reference>
<keyword evidence="2" id="KW-1185">Reference proteome</keyword>
<dbReference type="Proteomes" id="UP000813461">
    <property type="component" value="Unassembled WGS sequence"/>
</dbReference>
<proteinExistence type="predicted"/>
<evidence type="ECO:0000313" key="1">
    <source>
        <dbReference type="EMBL" id="KAH7076290.1"/>
    </source>
</evidence>